<gene>
    <name evidence="1" type="ORF">EJP67_02325</name>
</gene>
<accession>A0A3S0X6K8</accession>
<sequence>MTNDPSQPTSDQGLPLSLKGAAFERHDAIRSGIARMIAEHRRGNFSEDGSINVGRLIANIGFQVYDREVRAILTEIRAETSKVCSPS</sequence>
<evidence type="ECO:0000313" key="2">
    <source>
        <dbReference type="Proteomes" id="UP000281118"/>
    </source>
</evidence>
<evidence type="ECO:0000313" key="1">
    <source>
        <dbReference type="EMBL" id="RUR65890.1"/>
    </source>
</evidence>
<protein>
    <submittedName>
        <fullName evidence="1">Uncharacterized protein</fullName>
    </submittedName>
</protein>
<dbReference type="EMBL" id="RXFT01000001">
    <property type="protein sequence ID" value="RUR65890.1"/>
    <property type="molecule type" value="Genomic_DNA"/>
</dbReference>
<dbReference type="Proteomes" id="UP000281118">
    <property type="component" value="Unassembled WGS sequence"/>
</dbReference>
<organism evidence="1 2">
    <name type="scientific">Variovorax guangxiensis</name>
    <dbReference type="NCBI Taxonomy" id="1775474"/>
    <lineage>
        <taxon>Bacteria</taxon>
        <taxon>Pseudomonadati</taxon>
        <taxon>Pseudomonadota</taxon>
        <taxon>Betaproteobacteria</taxon>
        <taxon>Burkholderiales</taxon>
        <taxon>Comamonadaceae</taxon>
        <taxon>Variovorax</taxon>
    </lineage>
</organism>
<name>A0A3S0X6K8_9BURK</name>
<comment type="caution">
    <text evidence="1">The sequence shown here is derived from an EMBL/GenBank/DDBJ whole genome shotgun (WGS) entry which is preliminary data.</text>
</comment>
<dbReference type="RefSeq" id="WP_126019007.1">
    <property type="nucleotide sequence ID" value="NZ_RXFT01000001.1"/>
</dbReference>
<dbReference type="AlphaFoldDB" id="A0A3S0X6K8"/>
<proteinExistence type="predicted"/>
<reference evidence="1 2" key="1">
    <citation type="submission" date="2018-12" db="EMBL/GenBank/DDBJ databases">
        <title>The genome sequences of Variovorax guangxiensis DSM 27352.</title>
        <authorList>
            <person name="Gao J."/>
            <person name="Sun J."/>
        </authorList>
    </citation>
    <scope>NUCLEOTIDE SEQUENCE [LARGE SCALE GENOMIC DNA]</scope>
    <source>
        <strain evidence="1 2">DSM 27352</strain>
    </source>
</reference>
<dbReference type="OrthoDB" id="9909153at2"/>